<feature type="transmembrane region" description="Helical" evidence="1">
    <location>
        <begin position="85"/>
        <end position="105"/>
    </location>
</feature>
<protein>
    <submittedName>
        <fullName evidence="2">Uncharacterized protein</fullName>
    </submittedName>
</protein>
<dbReference type="AlphaFoldDB" id="A0A4U5M8I0"/>
<organism evidence="2 3">
    <name type="scientific">Steinernema carpocapsae</name>
    <name type="common">Entomopathogenic nematode</name>
    <dbReference type="NCBI Taxonomy" id="34508"/>
    <lineage>
        <taxon>Eukaryota</taxon>
        <taxon>Metazoa</taxon>
        <taxon>Ecdysozoa</taxon>
        <taxon>Nematoda</taxon>
        <taxon>Chromadorea</taxon>
        <taxon>Rhabditida</taxon>
        <taxon>Tylenchina</taxon>
        <taxon>Panagrolaimomorpha</taxon>
        <taxon>Strongyloidoidea</taxon>
        <taxon>Steinernematidae</taxon>
        <taxon>Steinernema</taxon>
    </lineage>
</organism>
<evidence type="ECO:0000256" key="1">
    <source>
        <dbReference type="SAM" id="Phobius"/>
    </source>
</evidence>
<keyword evidence="1" id="KW-1133">Transmembrane helix</keyword>
<comment type="caution">
    <text evidence="2">The sequence shown here is derived from an EMBL/GenBank/DDBJ whole genome shotgun (WGS) entry which is preliminary data.</text>
</comment>
<proteinExistence type="predicted"/>
<evidence type="ECO:0000313" key="2">
    <source>
        <dbReference type="EMBL" id="TKR65269.1"/>
    </source>
</evidence>
<name>A0A4U5M8I0_STECR</name>
<dbReference type="Proteomes" id="UP000298663">
    <property type="component" value="Unassembled WGS sequence"/>
</dbReference>
<reference evidence="2 3" key="1">
    <citation type="journal article" date="2015" name="Genome Biol.">
        <title>Comparative genomics of Steinernema reveals deeply conserved gene regulatory networks.</title>
        <authorList>
            <person name="Dillman A.R."/>
            <person name="Macchietto M."/>
            <person name="Porter C.F."/>
            <person name="Rogers A."/>
            <person name="Williams B."/>
            <person name="Antoshechkin I."/>
            <person name="Lee M.M."/>
            <person name="Goodwin Z."/>
            <person name="Lu X."/>
            <person name="Lewis E.E."/>
            <person name="Goodrich-Blair H."/>
            <person name="Stock S.P."/>
            <person name="Adams B.J."/>
            <person name="Sternberg P.W."/>
            <person name="Mortazavi A."/>
        </authorList>
    </citation>
    <scope>NUCLEOTIDE SEQUENCE [LARGE SCALE GENOMIC DNA]</scope>
    <source>
        <strain evidence="2 3">ALL</strain>
    </source>
</reference>
<sequence>MNICLKTPKLKRSKLEGITDRSDLKMTPNERRLASDKSQRKLLALGTNRVQIQHRFQSCFNSANPRSNEQLHNAKWGLENLFKRITNFGAWAYFFLVAYFFLAAADDVVRGSCGFFGAPWEAAKTAALPWPASPAT</sequence>
<reference evidence="2 3" key="2">
    <citation type="journal article" date="2019" name="G3 (Bethesda)">
        <title>Hybrid Assembly of the Genome of the Entomopathogenic Nematode Steinernema carpocapsae Identifies the X-Chromosome.</title>
        <authorList>
            <person name="Serra L."/>
            <person name="Macchietto M."/>
            <person name="Macias-Munoz A."/>
            <person name="McGill C.J."/>
            <person name="Rodriguez I.M."/>
            <person name="Rodriguez B."/>
            <person name="Murad R."/>
            <person name="Mortazavi A."/>
        </authorList>
    </citation>
    <scope>NUCLEOTIDE SEQUENCE [LARGE SCALE GENOMIC DNA]</scope>
    <source>
        <strain evidence="2 3">ALL</strain>
    </source>
</reference>
<gene>
    <name evidence="2" type="ORF">L596_025696</name>
</gene>
<keyword evidence="1" id="KW-0812">Transmembrane</keyword>
<keyword evidence="3" id="KW-1185">Reference proteome</keyword>
<dbReference type="EMBL" id="AZBU02000009">
    <property type="protein sequence ID" value="TKR65269.1"/>
    <property type="molecule type" value="Genomic_DNA"/>
</dbReference>
<keyword evidence="1" id="KW-0472">Membrane</keyword>
<accession>A0A4U5M8I0</accession>
<evidence type="ECO:0000313" key="3">
    <source>
        <dbReference type="Proteomes" id="UP000298663"/>
    </source>
</evidence>